<feature type="region of interest" description="Disordered" evidence="1">
    <location>
        <begin position="289"/>
        <end position="317"/>
    </location>
</feature>
<dbReference type="Pfam" id="PF09979">
    <property type="entry name" value="DUF2213"/>
    <property type="match status" value="1"/>
</dbReference>
<feature type="compositionally biased region" description="Polar residues" evidence="1">
    <location>
        <begin position="289"/>
        <end position="302"/>
    </location>
</feature>
<feature type="region of interest" description="Disordered" evidence="1">
    <location>
        <begin position="335"/>
        <end position="359"/>
    </location>
</feature>
<dbReference type="InterPro" id="IPR016913">
    <property type="entry name" value="UCP029215"/>
</dbReference>
<dbReference type="Proteomes" id="UP001296921">
    <property type="component" value="Unassembled WGS sequence"/>
</dbReference>
<evidence type="ECO:0000313" key="3">
    <source>
        <dbReference type="Proteomes" id="UP001296921"/>
    </source>
</evidence>
<evidence type="ECO:0000313" key="2">
    <source>
        <dbReference type="EMBL" id="MBK5145854.1"/>
    </source>
</evidence>
<evidence type="ECO:0000256" key="1">
    <source>
        <dbReference type="SAM" id="MobiDB-lite"/>
    </source>
</evidence>
<organism evidence="2 3">
    <name type="scientific">Limnobaculum allomyrinae</name>
    <dbReference type="NCBI Taxonomy" id="2791986"/>
    <lineage>
        <taxon>Bacteria</taxon>
        <taxon>Pseudomonadati</taxon>
        <taxon>Pseudomonadota</taxon>
        <taxon>Gammaproteobacteria</taxon>
        <taxon>Enterobacterales</taxon>
        <taxon>Budviciaceae</taxon>
        <taxon>Limnobaculum</taxon>
    </lineage>
</organism>
<accession>A0ABS1IVT9</accession>
<proteinExistence type="predicted"/>
<dbReference type="RefSeq" id="WP_228351029.1">
    <property type="nucleotide sequence ID" value="NZ_JADRCR010000017.1"/>
</dbReference>
<reference evidence="2 3" key="1">
    <citation type="submission" date="2020-11" db="EMBL/GenBank/DDBJ databases">
        <title>Insectihabitans protaetiae gen. nov. sp. nov. and Insectihabitans allomyrinae sp. nov., isolated from larvae of Protaetia brevitarsis seulensis and Allomyrina dichotoma, respectively.</title>
        <authorList>
            <person name="Lee S.D."/>
            <person name="Byeon Y.-S."/>
            <person name="Kim S.-M."/>
            <person name="Yang H.L."/>
            <person name="Kim I.S."/>
        </authorList>
    </citation>
    <scope>NUCLEOTIDE SEQUENCE [LARGE SCALE GENOMIC DNA]</scope>
    <source>
        <strain evidence="2 3">BWR-B9</strain>
    </source>
</reference>
<keyword evidence="3" id="KW-1185">Reference proteome</keyword>
<protein>
    <submittedName>
        <fullName evidence="2">DUF2213 domain-containing protein</fullName>
    </submittedName>
</protein>
<sequence length="473" mass="51254">MSRKKRQSGAQKPVATADGYNNFTAKLGNNTQNIQTGGTYTPGYITRNRVMLEFAYRSSFLVGAGVDAMADDMTRKGINISSKLKPGQKGTIETFWDEIAIWDGLNDTLKWSRLYGGALLVVLIEGQDDEGNIVFVNPSNYSELAHGHIQNVRRGAVDKLDLLIADVLVKRQEAIDAINAGLTDVSCGYDAQYKQLAPGKGKQYQITGNHLAVGIDRGRAGGRCAIGDSIPSITKEKPVMSWLKKLAQAIKTKDEAAMQQLIDEAPEIMPSDGMASTPGSTININIPSQATSLPAEQRTTADNEGGVTEPKNEPTGDEEIPAWAKALLVRLEKLEGKTTDGDPDPESMTTDEDAEEDRKVTGDAAFKRNLIADAEIIYPGFQPASDKGLKRQVLNHVMRTGDSLKSFGVPDFTKAPKATVDAVFAAAVALNKAKNHIKPLNNGVRTIDGAPQTKNMTPAELNKLNAEFWNNRK</sequence>
<feature type="compositionally biased region" description="Acidic residues" evidence="1">
    <location>
        <begin position="341"/>
        <end position="355"/>
    </location>
</feature>
<dbReference type="EMBL" id="JADRCR010000017">
    <property type="protein sequence ID" value="MBK5145854.1"/>
    <property type="molecule type" value="Genomic_DNA"/>
</dbReference>
<comment type="caution">
    <text evidence="2">The sequence shown here is derived from an EMBL/GenBank/DDBJ whole genome shotgun (WGS) entry which is preliminary data.</text>
</comment>
<name>A0ABS1IVT9_9GAMM</name>
<gene>
    <name evidence="2" type="ORF">I2494_19485</name>
</gene>